<name>E6TVL6_EVAC2</name>
<keyword evidence="4" id="KW-0456">Lyase</keyword>
<dbReference type="Gene3D" id="2.70.98.70">
    <property type="match status" value="1"/>
</dbReference>
<evidence type="ECO:0000256" key="3">
    <source>
        <dbReference type="ARBA" id="ARBA00022764"/>
    </source>
</evidence>
<keyword evidence="3" id="KW-0574">Periplasm</keyword>
<sequence length="638" mass="75377">MKKIRYMYNTLKHMNFAHFYNRIKYEVFKRIRKRIKQINKKTYTIQFKSYHSDYNICSNENDILKANNIVKNKFCFLNIYEHQFVNNVDWKSNPFNYRLWNFNLNYFDYLQDLITAYTTKKDVMYLEKGLSLIDDWITQNIDVYDPNLWDPYVVSKRLINWILYFDFISKYTDFEINEKYLRSLHTKLQYLKENPEYYLRANHLIMDGKGLVIGGVFLEDKEAVSKGLFILRTEYEEQVMRDDFHYERTTSYHVEVLEHYVTVYLVLLRNEYIDEANEIKGKLNGMFVSLYNIIMPNGEIPLLNDSTLDYPIKANDLLESAAILFNDPKYIKYSGSTISIYNYKLFGEQGLKVFNGLKPYLGFNETNVILKDSGYYIIKDRIKEGDLYLLFDCGDCGPDYNLAHAHADSLNVILTIGNKKFLEDSGTYTYQISSERDYYRSTAAHNTVTIDEKSSSQVWKAFRVAKRAKSKMLTYSDNETFTIISAEHDGYTKVLDKDKIIHNRTVIYFKKHGFLIIDNLYGKINERHSVSLNYYSGENFKKRKQNSIIFDNSNVELETNYPLITENVNISELFSIKKQAKKVNVSKNIDKNNIFVTKVILSDESLLDYEIVDSELIRIKHGEQLYNYFVNENSMVKG</sequence>
<dbReference type="PANTHER" id="PTHR39210:SF1">
    <property type="entry name" value="HEPARIN-SULFATE LYASE"/>
    <property type="match status" value="1"/>
</dbReference>
<accession>E6TVL6</accession>
<dbReference type="RefSeq" id="WP_013490474.1">
    <property type="nucleotide sequence ID" value="NC_014829.1"/>
</dbReference>
<dbReference type="EMBL" id="CP002394">
    <property type="protein sequence ID" value="ADU32144.1"/>
    <property type="molecule type" value="Genomic_DNA"/>
</dbReference>
<dbReference type="GO" id="GO:0016829">
    <property type="term" value="F:lyase activity"/>
    <property type="evidence" value="ECO:0007669"/>
    <property type="project" value="UniProtKB-KW"/>
</dbReference>
<reference evidence="7" key="1">
    <citation type="submission" date="2010-12" db="EMBL/GenBank/DDBJ databases">
        <title>Complete sequence of Bacillus cellulosilyticus DSM 2522.</title>
        <authorList>
            <consortium name="US DOE Joint Genome Institute"/>
            <person name="Lucas S."/>
            <person name="Copeland A."/>
            <person name="Lapidus A."/>
            <person name="Cheng J.-F."/>
            <person name="Bruce D."/>
            <person name="Goodwin L."/>
            <person name="Pitluck S."/>
            <person name="Chertkov O."/>
            <person name="Detter J.C."/>
            <person name="Han C."/>
            <person name="Tapia R."/>
            <person name="Land M."/>
            <person name="Hauser L."/>
            <person name="Jeffries C."/>
            <person name="Kyrpides N."/>
            <person name="Ivanova N."/>
            <person name="Mikhailova N."/>
            <person name="Brumm P."/>
            <person name="Mead D."/>
            <person name="Woyke T."/>
        </authorList>
    </citation>
    <scope>NUCLEOTIDE SEQUENCE [LARGE SCALE GENOMIC DNA]</scope>
    <source>
        <strain evidence="7">DSM 2522</strain>
    </source>
</reference>
<keyword evidence="8" id="KW-1185">Reference proteome</keyword>
<dbReference type="OrthoDB" id="7335480at2"/>
<dbReference type="InterPro" id="IPR008929">
    <property type="entry name" value="Chondroitin_lyas"/>
</dbReference>
<keyword evidence="2" id="KW-0732">Signal</keyword>
<evidence type="ECO:0000313" key="8">
    <source>
        <dbReference type="Proteomes" id="UP000001401"/>
    </source>
</evidence>
<organism evidence="7 8">
    <name type="scientific">Evansella cellulosilytica (strain ATCC 21833 / DSM 2522 / FERM P-1141 / JCM 9156 / N-4)</name>
    <name type="common">Bacillus cellulosilyticus</name>
    <dbReference type="NCBI Taxonomy" id="649639"/>
    <lineage>
        <taxon>Bacteria</taxon>
        <taxon>Bacillati</taxon>
        <taxon>Bacillota</taxon>
        <taxon>Bacilli</taxon>
        <taxon>Bacillales</taxon>
        <taxon>Bacillaceae</taxon>
        <taxon>Evansella</taxon>
    </lineage>
</organism>
<evidence type="ECO:0000313" key="7">
    <source>
        <dbReference type="EMBL" id="ADU32144.1"/>
    </source>
</evidence>
<feature type="domain" description="Heparin-sulfate lyase N-terminal" evidence="6">
    <location>
        <begin position="46"/>
        <end position="333"/>
    </location>
</feature>
<dbReference type="PANTHER" id="PTHR39210">
    <property type="entry name" value="HEPARIN-SULFATE LYASE"/>
    <property type="match status" value="1"/>
</dbReference>
<evidence type="ECO:0000256" key="2">
    <source>
        <dbReference type="ARBA" id="ARBA00022729"/>
    </source>
</evidence>
<dbReference type="GO" id="GO:0042597">
    <property type="term" value="C:periplasmic space"/>
    <property type="evidence" value="ECO:0007669"/>
    <property type="project" value="UniProtKB-SubCell"/>
</dbReference>
<dbReference type="InterPro" id="IPR012480">
    <property type="entry name" value="Hepar_II_III_C"/>
</dbReference>
<comment type="subcellular location">
    <subcellularLocation>
        <location evidence="1">Periplasm</location>
    </subcellularLocation>
</comment>
<evidence type="ECO:0000259" key="6">
    <source>
        <dbReference type="Pfam" id="PF16889"/>
    </source>
</evidence>
<dbReference type="Proteomes" id="UP000001401">
    <property type="component" value="Chromosome"/>
</dbReference>
<gene>
    <name evidence="7" type="ordered locus">Bcell_3907</name>
</gene>
<evidence type="ECO:0000256" key="4">
    <source>
        <dbReference type="ARBA" id="ARBA00023239"/>
    </source>
</evidence>
<dbReference type="InterPro" id="IPR031680">
    <property type="entry name" value="Hepar_II_III_N"/>
</dbReference>
<evidence type="ECO:0000256" key="1">
    <source>
        <dbReference type="ARBA" id="ARBA00004418"/>
    </source>
</evidence>
<dbReference type="SUPFAM" id="SSF48230">
    <property type="entry name" value="Chondroitin AC/alginate lyase"/>
    <property type="match status" value="1"/>
</dbReference>
<dbReference type="Pfam" id="PF07940">
    <property type="entry name" value="Hepar_II_III_C"/>
    <property type="match status" value="1"/>
</dbReference>
<proteinExistence type="predicted"/>
<dbReference type="STRING" id="649639.Bcell_3907"/>
<feature type="domain" description="Heparinase II/III-like C-terminal" evidence="5">
    <location>
        <begin position="370"/>
        <end position="541"/>
    </location>
</feature>
<dbReference type="AlphaFoldDB" id="E6TVL6"/>
<dbReference type="Gene3D" id="1.50.10.100">
    <property type="entry name" value="Chondroitin AC/alginate lyase"/>
    <property type="match status" value="1"/>
</dbReference>
<evidence type="ECO:0000259" key="5">
    <source>
        <dbReference type="Pfam" id="PF07940"/>
    </source>
</evidence>
<dbReference type="eggNOG" id="COG5360">
    <property type="taxonomic scope" value="Bacteria"/>
</dbReference>
<dbReference type="Pfam" id="PF16889">
    <property type="entry name" value="Hepar_II_III_N"/>
    <property type="match status" value="1"/>
</dbReference>
<dbReference type="KEGG" id="bco:Bcell_3907"/>
<dbReference type="HOGENOM" id="CLU_022012_3_0_9"/>
<protein>
    <submittedName>
        <fullName evidence="7">Heparinase II/III family protein</fullName>
    </submittedName>
</protein>